<dbReference type="Gene3D" id="3.40.710.10">
    <property type="entry name" value="DD-peptidase/beta-lactamase superfamily"/>
    <property type="match status" value="1"/>
</dbReference>
<sequence>MDRRARITIGLVALLLIPEAALGDWSTYKSSRVDSLIQQFMTPRPGRASAPALSIAIGMGGEPVLAKGFGEAHGDVPASATTVYHIGSLTKQFTAAAVLRLIESGARAPLSQAPLTLETPMRDVFEGVERWTAADEPPITVRSLLTMTSNLPNFTLHPPREVDPWGAVETPRLLAALKKLPPHGWPNTFEYSNTSYFLLARVIEASAPRPMKSRDFVRAEIIDRAGLKRTGFVDDYAPGSDVAQPHYRRRPAFAQPNWLDGCGDMASNVLDLFHWNKELMDGGIVSAEGRAAMFSDAARVDPVMYYGMGWFVGHDGEWDSYHHSGSVPGYTSYNAVLRNRRSGEWLSVTLLTNSDGVDDLDRLADEVIDVALER</sequence>
<dbReference type="InterPro" id="IPR012338">
    <property type="entry name" value="Beta-lactam/transpept-like"/>
</dbReference>
<dbReference type="EMBL" id="WMBQ01000001">
    <property type="protein sequence ID" value="MTD94133.1"/>
    <property type="molecule type" value="Genomic_DNA"/>
</dbReference>
<evidence type="ECO:0000313" key="2">
    <source>
        <dbReference type="EMBL" id="MTD94133.1"/>
    </source>
</evidence>
<accession>A0A6I3KIG8</accession>
<evidence type="ECO:0000259" key="1">
    <source>
        <dbReference type="Pfam" id="PF00144"/>
    </source>
</evidence>
<dbReference type="SUPFAM" id="SSF56601">
    <property type="entry name" value="beta-lactamase/transpeptidase-like"/>
    <property type="match status" value="1"/>
</dbReference>
<dbReference type="PANTHER" id="PTHR46825:SF9">
    <property type="entry name" value="BETA-LACTAMASE-RELATED DOMAIN-CONTAINING PROTEIN"/>
    <property type="match status" value="1"/>
</dbReference>
<dbReference type="PANTHER" id="PTHR46825">
    <property type="entry name" value="D-ALANYL-D-ALANINE-CARBOXYPEPTIDASE/ENDOPEPTIDASE AMPH"/>
    <property type="match status" value="1"/>
</dbReference>
<dbReference type="GO" id="GO:0016787">
    <property type="term" value="F:hydrolase activity"/>
    <property type="evidence" value="ECO:0007669"/>
    <property type="project" value="UniProtKB-KW"/>
</dbReference>
<comment type="caution">
    <text evidence="2">The sequence shown here is derived from an EMBL/GenBank/DDBJ whole genome shotgun (WGS) entry which is preliminary data.</text>
</comment>
<dbReference type="AlphaFoldDB" id="A0A6I3KIG8"/>
<dbReference type="InterPro" id="IPR050491">
    <property type="entry name" value="AmpC-like"/>
</dbReference>
<name>A0A6I3KIG8_9HYPH</name>
<organism evidence="2 3">
    <name type="scientific">Hyphomicrobium album</name>
    <dbReference type="NCBI Taxonomy" id="2665159"/>
    <lineage>
        <taxon>Bacteria</taxon>
        <taxon>Pseudomonadati</taxon>
        <taxon>Pseudomonadota</taxon>
        <taxon>Alphaproteobacteria</taxon>
        <taxon>Hyphomicrobiales</taxon>
        <taxon>Hyphomicrobiaceae</taxon>
        <taxon>Hyphomicrobium</taxon>
    </lineage>
</organism>
<dbReference type="Proteomes" id="UP000440694">
    <property type="component" value="Unassembled WGS sequence"/>
</dbReference>
<keyword evidence="2" id="KW-0378">Hydrolase</keyword>
<dbReference type="InterPro" id="IPR001466">
    <property type="entry name" value="Beta-lactam-related"/>
</dbReference>
<keyword evidence="3" id="KW-1185">Reference proteome</keyword>
<dbReference type="Pfam" id="PF00144">
    <property type="entry name" value="Beta-lactamase"/>
    <property type="match status" value="1"/>
</dbReference>
<reference evidence="2 3" key="1">
    <citation type="submission" date="2019-11" db="EMBL/GenBank/DDBJ databases">
        <title>Identification of a novel strain.</title>
        <authorList>
            <person name="Xu Q."/>
            <person name="Wang G."/>
        </authorList>
    </citation>
    <scope>NUCLEOTIDE SEQUENCE [LARGE SCALE GENOMIC DNA]</scope>
    <source>
        <strain evidence="3">xq</strain>
    </source>
</reference>
<feature type="domain" description="Beta-lactamase-related" evidence="1">
    <location>
        <begin position="34"/>
        <end position="369"/>
    </location>
</feature>
<evidence type="ECO:0000313" key="3">
    <source>
        <dbReference type="Proteomes" id="UP000440694"/>
    </source>
</evidence>
<proteinExistence type="predicted"/>
<protein>
    <submittedName>
        <fullName evidence="2">Serine hydrolase</fullName>
    </submittedName>
</protein>
<gene>
    <name evidence="2" type="ORF">GIW81_07250</name>
</gene>